<reference evidence="1 2" key="1">
    <citation type="submission" date="2020-03" db="EMBL/GenBank/DDBJ databases">
        <title>WGS of the type strain of Planosporangium spp.</title>
        <authorList>
            <person name="Thawai C."/>
        </authorList>
    </citation>
    <scope>NUCLEOTIDE SEQUENCE [LARGE SCALE GENOMIC DNA]</scope>
    <source>
        <strain evidence="1 2">TBRC 5610</strain>
    </source>
</reference>
<gene>
    <name evidence="1" type="ORF">HC031_07650</name>
</gene>
<evidence type="ECO:0000313" key="1">
    <source>
        <dbReference type="EMBL" id="NJC69595.1"/>
    </source>
</evidence>
<sequence>MSLHVTIVHACQRAGRGGSPTAVVDETALSDAERRAVPVAAGTSHVVFISTEEHGPDRPTVSLRFFTATGELPACGHGTVAALAVLAARARMREYKAVLRSGGRTFLGEATARDGGYNAVFDPGPVELRAPTTAEREPVLSALNIDAGEASARCHIASVGRPRMLVQVSDRGILADLTPNMLRLREACDRSGLLGCYVYSTPSPDGRAAARMFAPSIGVPEDIANANSTACLAAHLADRGFSTLDVDMGDSLGEPATIAANTRSGLAGSVVLVGGTATITRGLFLI</sequence>
<proteinExistence type="predicted"/>
<evidence type="ECO:0000313" key="2">
    <source>
        <dbReference type="Proteomes" id="UP000722989"/>
    </source>
</evidence>
<organism evidence="1 2">
    <name type="scientific">Planosporangium thailandense</name>
    <dbReference type="NCBI Taxonomy" id="765197"/>
    <lineage>
        <taxon>Bacteria</taxon>
        <taxon>Bacillati</taxon>
        <taxon>Actinomycetota</taxon>
        <taxon>Actinomycetes</taxon>
        <taxon>Micromonosporales</taxon>
        <taxon>Micromonosporaceae</taxon>
        <taxon>Planosporangium</taxon>
    </lineage>
</organism>
<keyword evidence="2" id="KW-1185">Reference proteome</keyword>
<name>A0ABX0XW44_9ACTN</name>
<dbReference type="SUPFAM" id="SSF54506">
    <property type="entry name" value="Diaminopimelate epimerase-like"/>
    <property type="match status" value="1"/>
</dbReference>
<dbReference type="PIRSF" id="PIRSF016184">
    <property type="entry name" value="PhzC_PhzF"/>
    <property type="match status" value="1"/>
</dbReference>
<dbReference type="Pfam" id="PF02567">
    <property type="entry name" value="PhzC-PhzF"/>
    <property type="match status" value="1"/>
</dbReference>
<dbReference type="InterPro" id="IPR003719">
    <property type="entry name" value="Phenazine_PhzF-like"/>
</dbReference>
<protein>
    <submittedName>
        <fullName evidence="1">PhzF family phenazine biosynthesis protein</fullName>
    </submittedName>
</protein>
<dbReference type="RefSeq" id="WP_167924518.1">
    <property type="nucleotide sequence ID" value="NZ_JAATVY010000004.1"/>
</dbReference>
<dbReference type="EMBL" id="JAATVY010000004">
    <property type="protein sequence ID" value="NJC69595.1"/>
    <property type="molecule type" value="Genomic_DNA"/>
</dbReference>
<dbReference type="Gene3D" id="3.10.310.10">
    <property type="entry name" value="Diaminopimelate Epimerase, Chain A, domain 1"/>
    <property type="match status" value="2"/>
</dbReference>
<comment type="caution">
    <text evidence="1">The sequence shown here is derived from an EMBL/GenBank/DDBJ whole genome shotgun (WGS) entry which is preliminary data.</text>
</comment>
<dbReference type="PANTHER" id="PTHR13774">
    <property type="entry name" value="PHENAZINE BIOSYNTHESIS PROTEIN"/>
    <property type="match status" value="1"/>
</dbReference>
<accession>A0ABX0XW44</accession>
<dbReference type="Proteomes" id="UP000722989">
    <property type="component" value="Unassembled WGS sequence"/>
</dbReference>